<evidence type="ECO:0000259" key="18">
    <source>
        <dbReference type="Pfam" id="PF22461"/>
    </source>
</evidence>
<reference evidence="19 20" key="1">
    <citation type="submission" date="2019-02" db="EMBL/GenBank/DDBJ databases">
        <title>Arundinibacter roseus gen. nov., sp. nov., a new member of the family Cytophagaceae.</title>
        <authorList>
            <person name="Szuroczki S."/>
            <person name="Khayer B."/>
            <person name="Sproer C."/>
            <person name="Toumi M."/>
            <person name="Szabo A."/>
            <person name="Felfoldi T."/>
            <person name="Schumann P."/>
            <person name="Toth E."/>
        </authorList>
    </citation>
    <scope>NUCLEOTIDE SEQUENCE [LARGE SCALE GENOMIC DNA]</scope>
    <source>
        <strain evidence="19 20">DMA-k-7a</strain>
    </source>
</reference>
<sequence length="858" mass="95720">MFYTIRLNFLVIDKAVTSIPSPWRYIPIMTTNRFLLPRFLCLLALSLLLLNLPTHAQSRIGSPAQVSPAQLLSYYKQAKASGMTDMQIEQAAMAQGYTLSDIAKLRTALMEAQKNPNATSGMKRDTTSNTREQVGTSLNDDPQASEPPVELSDIEKRIFGANFFRNTSLTFEPNLRMATPKNYVLGPDDQLIVDIYGNAVENFQLNVSPEGTVKMLNLAPVYVNGLTIEQASERIVTRLRQAFSSLNRPGSGTYATISLGDVRSIRVVVTGEVKRPGSYTVSSLATAFNALYLSGGPSENGSFRKIEVIRGNNVVAKIDLYSFIVNAELKDNITLQDQDIIMVHPYQARVELIGEVKHEGLFEARPGDTFQDLMRYAGGFGSNAYTASVRYRRNTGKELRIGMIGSDAAESFQLKDGDLYQVDPLLDRYENLVTIEGPVFRPGLYAIEAGSSTVKELILKAEGLREDAFLNRAIIQRKNEYLSPQTVSFDLGQLMRGEIEDIPLKREDILVIKSVQQLQATQNISIQGSVNKPGTYAYSEGMTVSDLIYLSGGYAEGGTPDRIEVARRVRDDSTDLAPSQTTRIFSFDIEENLQLQPKDRRFRLQPFDLVFVRKSPRYDTQKTIVISGEVNYPGRYAILNNTERISDIIERAGGLKANAYLAGARLTRQLTKDEQKNTRTLEEMTRKQLELQQQPTENDRKDEDIEATPTEPPVTRQLVGLDMVSLLRDISSPANILLQEGDSIIIPRKIETVRILGEVLNPSIVNYDPKFSFNDYISQAGGYTDNARKHKAFVAYANGRLDRTKRALFFISRPKITPGTTINVPIKIDKSGRETTPAERVAILSLLGTLALTIIRLF</sequence>
<protein>
    <submittedName>
        <fullName evidence="19">Polysaccharide export protein</fullName>
    </submittedName>
</protein>
<comment type="subcellular location">
    <subcellularLocation>
        <location evidence="1">Cell outer membrane</location>
        <topology evidence="1">Multi-pass membrane protein</topology>
    </subcellularLocation>
</comment>
<evidence type="ECO:0000259" key="17">
    <source>
        <dbReference type="Pfam" id="PF10531"/>
    </source>
</evidence>
<evidence type="ECO:0000313" key="20">
    <source>
        <dbReference type="Proteomes" id="UP000295706"/>
    </source>
</evidence>
<evidence type="ECO:0000256" key="13">
    <source>
        <dbReference type="ARBA" id="ARBA00023237"/>
    </source>
</evidence>
<dbReference type="InterPro" id="IPR054765">
    <property type="entry name" value="SLBB_dom"/>
</dbReference>
<comment type="caution">
    <text evidence="19">The sequence shown here is derived from an EMBL/GenBank/DDBJ whole genome shotgun (WGS) entry which is preliminary data.</text>
</comment>
<keyword evidence="12" id="KW-0564">Palmitate</keyword>
<dbReference type="InterPro" id="IPR003715">
    <property type="entry name" value="Poly_export_N"/>
</dbReference>
<proteinExistence type="inferred from homology"/>
<evidence type="ECO:0000256" key="3">
    <source>
        <dbReference type="ARBA" id="ARBA00022448"/>
    </source>
</evidence>
<keyword evidence="9" id="KW-0406">Ion transport</keyword>
<evidence type="ECO:0000313" key="19">
    <source>
        <dbReference type="EMBL" id="TDB67832.1"/>
    </source>
</evidence>
<dbReference type="Proteomes" id="UP000295706">
    <property type="component" value="Unassembled WGS sequence"/>
</dbReference>
<evidence type="ECO:0000256" key="9">
    <source>
        <dbReference type="ARBA" id="ARBA00023065"/>
    </source>
</evidence>
<dbReference type="GO" id="GO:0015159">
    <property type="term" value="F:polysaccharide transmembrane transporter activity"/>
    <property type="evidence" value="ECO:0007669"/>
    <property type="project" value="InterPro"/>
</dbReference>
<dbReference type="EMBL" id="SMJU01000002">
    <property type="protein sequence ID" value="TDB67832.1"/>
    <property type="molecule type" value="Genomic_DNA"/>
</dbReference>
<evidence type="ECO:0000256" key="8">
    <source>
        <dbReference type="ARBA" id="ARBA00023047"/>
    </source>
</evidence>
<dbReference type="Pfam" id="PF22461">
    <property type="entry name" value="SLBB_2"/>
    <property type="match status" value="2"/>
</dbReference>
<feature type="region of interest" description="Disordered" evidence="15">
    <location>
        <begin position="684"/>
        <end position="711"/>
    </location>
</feature>
<dbReference type="Gene3D" id="3.10.560.10">
    <property type="entry name" value="Outer membrane lipoprotein wza domain like"/>
    <property type="match status" value="6"/>
</dbReference>
<evidence type="ECO:0000256" key="7">
    <source>
        <dbReference type="ARBA" id="ARBA00022729"/>
    </source>
</evidence>
<keyword evidence="7" id="KW-0732">Signal</keyword>
<evidence type="ECO:0000256" key="1">
    <source>
        <dbReference type="ARBA" id="ARBA00004571"/>
    </source>
</evidence>
<keyword evidence="3" id="KW-0813">Transport</keyword>
<keyword evidence="14" id="KW-0449">Lipoprotein</keyword>
<dbReference type="RefSeq" id="WP_132114209.1">
    <property type="nucleotide sequence ID" value="NZ_SMJU01000002.1"/>
</dbReference>
<gene>
    <name evidence="19" type="ORF">EZE20_02600</name>
</gene>
<dbReference type="OrthoDB" id="9808948at2"/>
<comment type="similarity">
    <text evidence="2">Belongs to the BexD/CtrA/VexA family.</text>
</comment>
<feature type="region of interest" description="Disordered" evidence="15">
    <location>
        <begin position="113"/>
        <end position="150"/>
    </location>
</feature>
<organism evidence="19 20">
    <name type="scientific">Arundinibacter roseus</name>
    <dbReference type="NCBI Taxonomy" id="2070510"/>
    <lineage>
        <taxon>Bacteria</taxon>
        <taxon>Pseudomonadati</taxon>
        <taxon>Bacteroidota</taxon>
        <taxon>Cytophagia</taxon>
        <taxon>Cytophagales</taxon>
        <taxon>Spirosomataceae</taxon>
        <taxon>Arundinibacter</taxon>
    </lineage>
</organism>
<evidence type="ECO:0000259" key="16">
    <source>
        <dbReference type="Pfam" id="PF02563"/>
    </source>
</evidence>
<feature type="domain" description="Soluble ligand binding" evidence="17">
    <location>
        <begin position="350"/>
        <end position="394"/>
    </location>
</feature>
<feature type="compositionally biased region" description="Polar residues" evidence="15">
    <location>
        <begin position="127"/>
        <end position="142"/>
    </location>
</feature>
<dbReference type="Pfam" id="PF02563">
    <property type="entry name" value="Poly_export"/>
    <property type="match status" value="1"/>
</dbReference>
<accession>A0A4R4KLM6</accession>
<dbReference type="PANTHER" id="PTHR33619">
    <property type="entry name" value="POLYSACCHARIDE EXPORT PROTEIN GFCE-RELATED"/>
    <property type="match status" value="1"/>
</dbReference>
<evidence type="ECO:0000256" key="14">
    <source>
        <dbReference type="ARBA" id="ARBA00023288"/>
    </source>
</evidence>
<dbReference type="GO" id="GO:0015288">
    <property type="term" value="F:porin activity"/>
    <property type="evidence" value="ECO:0007669"/>
    <property type="project" value="UniProtKB-KW"/>
</dbReference>
<keyword evidence="4" id="KW-1134">Transmembrane beta strand</keyword>
<dbReference type="Pfam" id="PF10531">
    <property type="entry name" value="SLBB"/>
    <property type="match status" value="3"/>
</dbReference>
<feature type="domain" description="SLBB" evidence="18">
    <location>
        <begin position="623"/>
        <end position="694"/>
    </location>
</feature>
<dbReference type="GO" id="GO:0009279">
    <property type="term" value="C:cell outer membrane"/>
    <property type="evidence" value="ECO:0007669"/>
    <property type="project" value="UniProtKB-SubCell"/>
</dbReference>
<name>A0A4R4KLM6_9BACT</name>
<evidence type="ECO:0000256" key="5">
    <source>
        <dbReference type="ARBA" id="ARBA00022597"/>
    </source>
</evidence>
<feature type="domain" description="SLBB" evidence="18">
    <location>
        <begin position="266"/>
        <end position="343"/>
    </location>
</feature>
<feature type="domain" description="Soluble ligand binding" evidence="17">
    <location>
        <begin position="753"/>
        <end position="794"/>
    </location>
</feature>
<evidence type="ECO:0000256" key="10">
    <source>
        <dbReference type="ARBA" id="ARBA00023114"/>
    </source>
</evidence>
<evidence type="ECO:0000256" key="2">
    <source>
        <dbReference type="ARBA" id="ARBA00009450"/>
    </source>
</evidence>
<evidence type="ECO:0000256" key="6">
    <source>
        <dbReference type="ARBA" id="ARBA00022692"/>
    </source>
</evidence>
<dbReference type="GO" id="GO:0046930">
    <property type="term" value="C:pore complex"/>
    <property type="evidence" value="ECO:0007669"/>
    <property type="project" value="UniProtKB-KW"/>
</dbReference>
<feature type="domain" description="Polysaccharide export protein N-terminal" evidence="16">
    <location>
        <begin position="179"/>
        <end position="241"/>
    </location>
</feature>
<dbReference type="GO" id="GO:0006811">
    <property type="term" value="P:monoatomic ion transport"/>
    <property type="evidence" value="ECO:0007669"/>
    <property type="project" value="UniProtKB-KW"/>
</dbReference>
<dbReference type="InterPro" id="IPR019554">
    <property type="entry name" value="Soluble_ligand-bd"/>
</dbReference>
<keyword evidence="20" id="KW-1185">Reference proteome</keyword>
<evidence type="ECO:0000256" key="12">
    <source>
        <dbReference type="ARBA" id="ARBA00023139"/>
    </source>
</evidence>
<keyword evidence="8" id="KW-0625">Polysaccharide transport</keyword>
<evidence type="ECO:0000256" key="11">
    <source>
        <dbReference type="ARBA" id="ARBA00023136"/>
    </source>
</evidence>
<keyword evidence="10" id="KW-0626">Porin</keyword>
<keyword evidence="5" id="KW-0762">Sugar transport</keyword>
<dbReference type="PANTHER" id="PTHR33619:SF3">
    <property type="entry name" value="POLYSACCHARIDE EXPORT PROTEIN GFCE-RELATED"/>
    <property type="match status" value="1"/>
</dbReference>
<keyword evidence="13" id="KW-0998">Cell outer membrane</keyword>
<keyword evidence="11" id="KW-0472">Membrane</keyword>
<dbReference type="InterPro" id="IPR049712">
    <property type="entry name" value="Poly_export"/>
</dbReference>
<evidence type="ECO:0000256" key="4">
    <source>
        <dbReference type="ARBA" id="ARBA00022452"/>
    </source>
</evidence>
<keyword evidence="6" id="KW-0812">Transmembrane</keyword>
<feature type="domain" description="Soluble ligand binding" evidence="17">
    <location>
        <begin position="525"/>
        <end position="572"/>
    </location>
</feature>
<dbReference type="AlphaFoldDB" id="A0A4R4KLM6"/>
<evidence type="ECO:0000256" key="15">
    <source>
        <dbReference type="SAM" id="MobiDB-lite"/>
    </source>
</evidence>